<sequence>MTLIINVECHQYFAVSCLEYVKLSSSFVFFGESNAGQCPSLSSFVLKFLLDAK</sequence>
<evidence type="ECO:0000313" key="1">
    <source>
        <dbReference type="EMBL" id="MBX18089.1"/>
    </source>
</evidence>
<protein>
    <submittedName>
        <fullName evidence="1">Uncharacterized protein</fullName>
    </submittedName>
</protein>
<proteinExistence type="predicted"/>
<organism evidence="1">
    <name type="scientific">Rhizophora mucronata</name>
    <name type="common">Asiatic mangrove</name>
    <dbReference type="NCBI Taxonomy" id="61149"/>
    <lineage>
        <taxon>Eukaryota</taxon>
        <taxon>Viridiplantae</taxon>
        <taxon>Streptophyta</taxon>
        <taxon>Embryophyta</taxon>
        <taxon>Tracheophyta</taxon>
        <taxon>Spermatophyta</taxon>
        <taxon>Magnoliopsida</taxon>
        <taxon>eudicotyledons</taxon>
        <taxon>Gunneridae</taxon>
        <taxon>Pentapetalae</taxon>
        <taxon>rosids</taxon>
        <taxon>fabids</taxon>
        <taxon>Malpighiales</taxon>
        <taxon>Rhizophoraceae</taxon>
        <taxon>Rhizophora</taxon>
    </lineage>
</organism>
<name>A0A2P2LJF1_RHIMU</name>
<dbReference type="AlphaFoldDB" id="A0A2P2LJF1"/>
<dbReference type="EMBL" id="GGEC01037605">
    <property type="protein sequence ID" value="MBX18089.1"/>
    <property type="molecule type" value="Transcribed_RNA"/>
</dbReference>
<accession>A0A2P2LJF1</accession>
<reference evidence="1" key="1">
    <citation type="submission" date="2018-02" db="EMBL/GenBank/DDBJ databases">
        <title>Rhizophora mucronata_Transcriptome.</title>
        <authorList>
            <person name="Meera S.P."/>
            <person name="Sreeshan A."/>
            <person name="Augustine A."/>
        </authorList>
    </citation>
    <scope>NUCLEOTIDE SEQUENCE</scope>
    <source>
        <tissue evidence="1">Leaf</tissue>
    </source>
</reference>